<feature type="compositionally biased region" description="Gly residues" evidence="1">
    <location>
        <begin position="70"/>
        <end position="85"/>
    </location>
</feature>
<sequence>MTKPHAQKSLGDGVGTMLHEIPLVELNESTALSAFHRAHHSHYRSLSMDAFFPIANPVPSEETQVPANYEGGGTPGGGGPNCTIA</sequence>
<protein>
    <submittedName>
        <fullName evidence="2">Uncharacterized protein</fullName>
    </submittedName>
</protein>
<accession>A0AAD5VD17</accession>
<gene>
    <name evidence="2" type="ORF">NLI96_g1141</name>
</gene>
<comment type="caution">
    <text evidence="2">The sequence shown here is derived from an EMBL/GenBank/DDBJ whole genome shotgun (WGS) entry which is preliminary data.</text>
</comment>
<keyword evidence="3" id="KW-1185">Reference proteome</keyword>
<dbReference type="AlphaFoldDB" id="A0AAD5VD17"/>
<reference evidence="2" key="1">
    <citation type="submission" date="2022-07" db="EMBL/GenBank/DDBJ databases">
        <title>Genome Sequence of Physisporinus lineatus.</title>
        <authorList>
            <person name="Buettner E."/>
        </authorList>
    </citation>
    <scope>NUCLEOTIDE SEQUENCE</scope>
    <source>
        <strain evidence="2">VT162</strain>
    </source>
</reference>
<dbReference type="Proteomes" id="UP001212997">
    <property type="component" value="Unassembled WGS sequence"/>
</dbReference>
<evidence type="ECO:0000313" key="2">
    <source>
        <dbReference type="EMBL" id="KAJ3490833.1"/>
    </source>
</evidence>
<evidence type="ECO:0000313" key="3">
    <source>
        <dbReference type="Proteomes" id="UP001212997"/>
    </source>
</evidence>
<proteinExistence type="predicted"/>
<dbReference type="EMBL" id="JANAWD010000021">
    <property type="protein sequence ID" value="KAJ3490833.1"/>
    <property type="molecule type" value="Genomic_DNA"/>
</dbReference>
<evidence type="ECO:0000256" key="1">
    <source>
        <dbReference type="SAM" id="MobiDB-lite"/>
    </source>
</evidence>
<feature type="region of interest" description="Disordered" evidence="1">
    <location>
        <begin position="62"/>
        <end position="85"/>
    </location>
</feature>
<organism evidence="2 3">
    <name type="scientific">Meripilus lineatus</name>
    <dbReference type="NCBI Taxonomy" id="2056292"/>
    <lineage>
        <taxon>Eukaryota</taxon>
        <taxon>Fungi</taxon>
        <taxon>Dikarya</taxon>
        <taxon>Basidiomycota</taxon>
        <taxon>Agaricomycotina</taxon>
        <taxon>Agaricomycetes</taxon>
        <taxon>Polyporales</taxon>
        <taxon>Meripilaceae</taxon>
        <taxon>Meripilus</taxon>
    </lineage>
</organism>
<name>A0AAD5VD17_9APHY</name>